<comment type="caution">
    <text evidence="10">The sequence shown here is derived from an EMBL/GenBank/DDBJ whole genome shotgun (WGS) entry which is preliminary data.</text>
</comment>
<keyword evidence="7 8" id="KW-0472">Membrane</keyword>
<evidence type="ECO:0000256" key="6">
    <source>
        <dbReference type="ARBA" id="ARBA00023002"/>
    </source>
</evidence>
<evidence type="ECO:0000256" key="7">
    <source>
        <dbReference type="ARBA" id="ARBA00023136"/>
    </source>
</evidence>
<keyword evidence="3 8" id="KW-0812">Transmembrane</keyword>
<dbReference type="AlphaFoldDB" id="A0AAP0L1F7"/>
<feature type="transmembrane region" description="Helical" evidence="8">
    <location>
        <begin position="584"/>
        <end position="605"/>
    </location>
</feature>
<keyword evidence="4" id="KW-0274">FAD</keyword>
<dbReference type="InterPro" id="IPR013121">
    <property type="entry name" value="Fe_red_NAD-bd_6"/>
</dbReference>
<evidence type="ECO:0000313" key="11">
    <source>
        <dbReference type="Proteomes" id="UP001420932"/>
    </source>
</evidence>
<dbReference type="PROSITE" id="PS51384">
    <property type="entry name" value="FAD_FR"/>
    <property type="match status" value="1"/>
</dbReference>
<feature type="transmembrane region" description="Helical" evidence="8">
    <location>
        <begin position="227"/>
        <end position="251"/>
    </location>
</feature>
<dbReference type="InterPro" id="IPR050369">
    <property type="entry name" value="RBOH/FRE"/>
</dbReference>
<keyword evidence="2" id="KW-0285">Flavoprotein</keyword>
<dbReference type="PRINTS" id="PR00466">
    <property type="entry name" value="GP91PHOX"/>
</dbReference>
<organism evidence="10 11">
    <name type="scientific">Stephania yunnanensis</name>
    <dbReference type="NCBI Taxonomy" id="152371"/>
    <lineage>
        <taxon>Eukaryota</taxon>
        <taxon>Viridiplantae</taxon>
        <taxon>Streptophyta</taxon>
        <taxon>Embryophyta</taxon>
        <taxon>Tracheophyta</taxon>
        <taxon>Spermatophyta</taxon>
        <taxon>Magnoliopsida</taxon>
        <taxon>Ranunculales</taxon>
        <taxon>Menispermaceae</taxon>
        <taxon>Menispermoideae</taxon>
        <taxon>Cissampelideae</taxon>
        <taxon>Stephania</taxon>
    </lineage>
</organism>
<dbReference type="SFLD" id="SFLDS00052">
    <property type="entry name" value="Ferric_Reductase_Domain"/>
    <property type="match status" value="1"/>
</dbReference>
<dbReference type="CDD" id="cd06186">
    <property type="entry name" value="NOX_Duox_like_FAD_NADP"/>
    <property type="match status" value="1"/>
</dbReference>
<dbReference type="SUPFAM" id="SSF63380">
    <property type="entry name" value="Riboflavin synthase domain-like"/>
    <property type="match status" value="1"/>
</dbReference>
<dbReference type="InterPro" id="IPR013130">
    <property type="entry name" value="Fe3_Rdtase_TM_dom"/>
</dbReference>
<dbReference type="InterPro" id="IPR039261">
    <property type="entry name" value="FNR_nucleotide-bd"/>
</dbReference>
<feature type="transmembrane region" description="Helical" evidence="8">
    <location>
        <begin position="263"/>
        <end position="285"/>
    </location>
</feature>
<feature type="transmembrane region" description="Helical" evidence="8">
    <location>
        <begin position="305"/>
        <end position="334"/>
    </location>
</feature>
<dbReference type="Pfam" id="PF08022">
    <property type="entry name" value="FAD_binding_8"/>
    <property type="match status" value="1"/>
</dbReference>
<feature type="transmembrane region" description="Helical" evidence="8">
    <location>
        <begin position="38"/>
        <end position="58"/>
    </location>
</feature>
<dbReference type="InterPro" id="IPR017938">
    <property type="entry name" value="Riboflavin_synthase-like_b-brl"/>
</dbReference>
<dbReference type="SFLD" id="SFLDG01168">
    <property type="entry name" value="Ferric_reductase_subgroup_(FRE"/>
    <property type="match status" value="1"/>
</dbReference>
<dbReference type="Proteomes" id="UP001420932">
    <property type="component" value="Unassembled WGS sequence"/>
</dbReference>
<evidence type="ECO:0000259" key="9">
    <source>
        <dbReference type="PROSITE" id="PS51384"/>
    </source>
</evidence>
<evidence type="ECO:0000256" key="2">
    <source>
        <dbReference type="ARBA" id="ARBA00022630"/>
    </source>
</evidence>
<feature type="transmembrane region" description="Helical" evidence="8">
    <location>
        <begin position="146"/>
        <end position="163"/>
    </location>
</feature>
<feature type="transmembrane region" description="Helical" evidence="8">
    <location>
        <begin position="617"/>
        <end position="641"/>
    </location>
</feature>
<accession>A0AAP0L1F7</accession>
<proteinExistence type="predicted"/>
<dbReference type="Pfam" id="PF01794">
    <property type="entry name" value="Ferric_reduct"/>
    <property type="match status" value="1"/>
</dbReference>
<evidence type="ECO:0000256" key="4">
    <source>
        <dbReference type="ARBA" id="ARBA00022827"/>
    </source>
</evidence>
<keyword evidence="5 8" id="KW-1133">Transmembrane helix</keyword>
<dbReference type="PANTHER" id="PTHR11972">
    <property type="entry name" value="NADPH OXIDASE"/>
    <property type="match status" value="1"/>
</dbReference>
<reference evidence="10 11" key="1">
    <citation type="submission" date="2024-01" db="EMBL/GenBank/DDBJ databases">
        <title>Genome assemblies of Stephania.</title>
        <authorList>
            <person name="Yang L."/>
        </authorList>
    </citation>
    <scope>NUCLEOTIDE SEQUENCE [LARGE SCALE GENOMIC DNA]</scope>
    <source>
        <strain evidence="10">YNDBR</strain>
        <tissue evidence="10">Leaf</tissue>
    </source>
</reference>
<evidence type="ECO:0000256" key="3">
    <source>
        <dbReference type="ARBA" id="ARBA00022692"/>
    </source>
</evidence>
<dbReference type="Gene3D" id="3.40.50.80">
    <property type="entry name" value="Nucleotide-binding domain of ferredoxin-NADP reductase (FNR) module"/>
    <property type="match status" value="2"/>
</dbReference>
<dbReference type="EMBL" id="JBBNAF010000002">
    <property type="protein sequence ID" value="KAK9161913.1"/>
    <property type="molecule type" value="Genomic_DNA"/>
</dbReference>
<keyword evidence="6" id="KW-0560">Oxidoreductase</keyword>
<protein>
    <recommendedName>
        <fullName evidence="9">FAD-binding FR-type domain-containing protein</fullName>
    </recommendedName>
</protein>
<dbReference type="GO" id="GO:0000293">
    <property type="term" value="F:ferric-chelate reductase activity"/>
    <property type="evidence" value="ECO:0007669"/>
    <property type="project" value="TreeGrafter"/>
</dbReference>
<feature type="transmembrane region" description="Helical" evidence="8">
    <location>
        <begin position="184"/>
        <end position="207"/>
    </location>
</feature>
<dbReference type="SUPFAM" id="SSF52343">
    <property type="entry name" value="Ferredoxin reductase-like, C-terminal NADP-linked domain"/>
    <property type="match status" value="1"/>
</dbReference>
<dbReference type="InterPro" id="IPR000778">
    <property type="entry name" value="Cyt_b245_heavy_chain"/>
</dbReference>
<dbReference type="Pfam" id="PF08030">
    <property type="entry name" value="NAD_binding_6"/>
    <property type="match status" value="1"/>
</dbReference>
<feature type="transmembrane region" description="Helical" evidence="8">
    <location>
        <begin position="78"/>
        <end position="104"/>
    </location>
</feature>
<evidence type="ECO:0000313" key="10">
    <source>
        <dbReference type="EMBL" id="KAK9161913.1"/>
    </source>
</evidence>
<evidence type="ECO:0000256" key="5">
    <source>
        <dbReference type="ARBA" id="ARBA00022989"/>
    </source>
</evidence>
<dbReference type="PANTHER" id="PTHR11972:SF69">
    <property type="entry name" value="FERRIC REDUCTION OXIDASE 6-RELATED"/>
    <property type="match status" value="1"/>
</dbReference>
<dbReference type="InterPro" id="IPR013112">
    <property type="entry name" value="FAD-bd_8"/>
</dbReference>
<evidence type="ECO:0000256" key="1">
    <source>
        <dbReference type="ARBA" id="ARBA00004141"/>
    </source>
</evidence>
<keyword evidence="11" id="KW-1185">Reference proteome</keyword>
<comment type="subcellular location">
    <subcellularLocation>
        <location evidence="1">Membrane</location>
        <topology evidence="1">Multi-pass membrane protein</topology>
    </subcellularLocation>
</comment>
<feature type="domain" description="FAD-binding FR-type" evidence="9">
    <location>
        <begin position="342"/>
        <end position="457"/>
    </location>
</feature>
<dbReference type="GO" id="GO:0005886">
    <property type="term" value="C:plasma membrane"/>
    <property type="evidence" value="ECO:0007669"/>
    <property type="project" value="TreeGrafter"/>
</dbReference>
<sequence>MDEEAAAAAVPLLSVKHVHGCTAAAPLAKVVVLLGAKWMLKLVMWSIFLAWIAIIFLYPTELGEALVRKWITASSGTLFGITGSLFFTFSGPLLILAFLAIAYLHLNSSSIDHEKKSPARFPRLSLWTFPILVDGPFGVVSAAELIGIFLFSAYVFCSIYVYATRTLNSISQFGFPAKLESCSILEVFGLRFGSIGLFCLAFLFLPVARGSLLLRLIDIPFEHATRYHVWLGLLTMLIFTLHALCYLVAWAIQGRLLHQVMEWKNIGVANLPGVITLLAGLFMWVTSLHPVRKKYFELFFYTHQLYVVFFVFLALHVGDFIFSMAAGGIFIFVLDRFLRFCQSRKTVGIISATCFPCGTVELVLSKPKNLQYNALSFIFIQVRELSWLQWHPFSVSSSPLDGENHIAVLIKVLGDWTKKLRDNISSISEEPPKELPLQPRSLITVSVEGPYGHESAYHLKYENLVLVAGGIGVSPFLAILRDIFHHVAESKPCLTEKVLLVWSVKKSDELCLLSPSELEAICPFFSAKLHLEIQIYVTQESEFRVADESGKVCKSVNCSYFSTVARSDMSGLVGTGNNAWSGTYVIISTIGFITLLAVVDSYYIVPFNISSWWYKGLLFVACMIGSVIIFGGLVVLLWHFWDRGGSFKESVSNSRKIEKVSYNETMKSTGAPQAITLETSTRTHYGCRPDFRGIFNSISEEWGHVDVGVIVCGPQSLQSSVAKECRSQNIRGRRNEPFFHFNCHSFDL</sequence>
<evidence type="ECO:0000256" key="8">
    <source>
        <dbReference type="SAM" id="Phobius"/>
    </source>
</evidence>
<dbReference type="InterPro" id="IPR017927">
    <property type="entry name" value="FAD-bd_FR_type"/>
</dbReference>
<name>A0AAP0L1F7_9MAGN</name>
<gene>
    <name evidence="10" type="ORF">Syun_002815</name>
</gene>